<comment type="pathway">
    <text evidence="9">Protein modification; lipoprotein biosynthesis (signal peptide cleavage).</text>
</comment>
<dbReference type="Proteomes" id="UP000574276">
    <property type="component" value="Unassembled WGS sequence"/>
</dbReference>
<dbReference type="PANTHER" id="PTHR33695:SF1">
    <property type="entry name" value="LIPOPROTEIN SIGNAL PEPTIDASE"/>
    <property type="match status" value="1"/>
</dbReference>
<evidence type="ECO:0000256" key="3">
    <source>
        <dbReference type="ARBA" id="ARBA00022670"/>
    </source>
</evidence>
<comment type="subcellular location">
    <subcellularLocation>
        <location evidence="9">Cell membrane</location>
        <topology evidence="9">Multi-pass membrane protein</topology>
    </subcellularLocation>
</comment>
<evidence type="ECO:0000256" key="5">
    <source>
        <dbReference type="ARBA" id="ARBA00022750"/>
    </source>
</evidence>
<gene>
    <name evidence="9 12" type="primary">lspA</name>
    <name evidence="12" type="ORF">H0486_08775</name>
</gene>
<accession>A0A839K1V4</accession>
<evidence type="ECO:0000256" key="4">
    <source>
        <dbReference type="ARBA" id="ARBA00022692"/>
    </source>
</evidence>
<keyword evidence="4 9" id="KW-0812">Transmembrane</keyword>
<dbReference type="GO" id="GO:0004190">
    <property type="term" value="F:aspartic-type endopeptidase activity"/>
    <property type="evidence" value="ECO:0007669"/>
    <property type="project" value="UniProtKB-UniRule"/>
</dbReference>
<comment type="similarity">
    <text evidence="1 9 11">Belongs to the peptidase A8 family.</text>
</comment>
<evidence type="ECO:0000256" key="6">
    <source>
        <dbReference type="ARBA" id="ARBA00022801"/>
    </source>
</evidence>
<dbReference type="EC" id="3.4.23.36" evidence="9"/>
<feature type="active site" evidence="9">
    <location>
        <position position="115"/>
    </location>
</feature>
<feature type="active site" evidence="9">
    <location>
        <position position="131"/>
    </location>
</feature>
<evidence type="ECO:0000256" key="10">
    <source>
        <dbReference type="RuleBase" id="RU000594"/>
    </source>
</evidence>
<dbReference type="RefSeq" id="WP_228352655.1">
    <property type="nucleotide sequence ID" value="NZ_JACEGA010000001.1"/>
</dbReference>
<comment type="caution">
    <text evidence="9">Lacks conserved residue(s) required for the propagation of feature annotation.</text>
</comment>
<keyword evidence="6 9" id="KW-0378">Hydrolase</keyword>
<dbReference type="Pfam" id="PF01252">
    <property type="entry name" value="Peptidase_A8"/>
    <property type="match status" value="1"/>
</dbReference>
<keyword evidence="13" id="KW-1185">Reference proteome</keyword>
<dbReference type="UniPathway" id="UPA00665"/>
<feature type="transmembrane region" description="Helical" evidence="9">
    <location>
        <begin position="90"/>
        <end position="110"/>
    </location>
</feature>
<evidence type="ECO:0000256" key="11">
    <source>
        <dbReference type="RuleBase" id="RU004181"/>
    </source>
</evidence>
<evidence type="ECO:0000256" key="9">
    <source>
        <dbReference type="HAMAP-Rule" id="MF_00161"/>
    </source>
</evidence>
<dbReference type="PROSITE" id="PS00855">
    <property type="entry name" value="SPASE_II"/>
    <property type="match status" value="1"/>
</dbReference>
<evidence type="ECO:0000313" key="12">
    <source>
        <dbReference type="EMBL" id="MBB2182969.1"/>
    </source>
</evidence>
<dbReference type="GO" id="GO:0006508">
    <property type="term" value="P:proteolysis"/>
    <property type="evidence" value="ECO:0007669"/>
    <property type="project" value="UniProtKB-KW"/>
</dbReference>
<sequence length="170" mass="19984">MKQRIRHFIYFIILVGIDQLSKYLIRTELNEPIRLIPDVLSLQYHTNTGAVWGIMSGKIAFLRILTLIILIFLIYLYFKIPKAKKFVPVQILAVFIIAGAVGNLIDRFYLGYVVDFIYFELINFPLFNIADSYLTVSCILLFILVVFYYKDDDFSFLEKLIPRRKKDDPK</sequence>
<comment type="function">
    <text evidence="9 10">This protein specifically catalyzes the removal of signal peptides from prolipoproteins.</text>
</comment>
<dbReference type="InterPro" id="IPR001872">
    <property type="entry name" value="Peptidase_A8"/>
</dbReference>
<dbReference type="NCBIfam" id="TIGR00077">
    <property type="entry name" value="lspA"/>
    <property type="match status" value="1"/>
</dbReference>
<keyword evidence="3 9" id="KW-0645">Protease</keyword>
<keyword evidence="8 9" id="KW-0472">Membrane</keyword>
<feature type="transmembrane region" description="Helical" evidence="9">
    <location>
        <begin position="130"/>
        <end position="149"/>
    </location>
</feature>
<evidence type="ECO:0000256" key="2">
    <source>
        <dbReference type="ARBA" id="ARBA00022475"/>
    </source>
</evidence>
<evidence type="ECO:0000256" key="7">
    <source>
        <dbReference type="ARBA" id="ARBA00022989"/>
    </source>
</evidence>
<evidence type="ECO:0000256" key="1">
    <source>
        <dbReference type="ARBA" id="ARBA00006139"/>
    </source>
</evidence>
<reference evidence="12 13" key="1">
    <citation type="submission" date="2020-07" db="EMBL/GenBank/DDBJ databases">
        <title>Characterization and genome sequencing of isolate MD1, a novel member within the family Lachnospiraceae.</title>
        <authorList>
            <person name="Rettenmaier R."/>
            <person name="Di Bello L."/>
            <person name="Zinser C."/>
            <person name="Scheitz K."/>
            <person name="Liebl W."/>
            <person name="Zverlov V."/>
        </authorList>
    </citation>
    <scope>NUCLEOTIDE SEQUENCE [LARGE SCALE GENOMIC DNA]</scope>
    <source>
        <strain evidence="12 13">MD1</strain>
    </source>
</reference>
<protein>
    <recommendedName>
        <fullName evidence="9">Lipoprotein signal peptidase</fullName>
        <ecNumber evidence="9">3.4.23.36</ecNumber>
    </recommendedName>
    <alternativeName>
        <fullName evidence="9">Prolipoprotein signal peptidase</fullName>
    </alternativeName>
    <alternativeName>
        <fullName evidence="9">Signal peptidase II</fullName>
        <shortName evidence="9">SPase II</shortName>
    </alternativeName>
</protein>
<dbReference type="EMBL" id="JACEGA010000001">
    <property type="protein sequence ID" value="MBB2182969.1"/>
    <property type="molecule type" value="Genomic_DNA"/>
</dbReference>
<dbReference type="PRINTS" id="PR00781">
    <property type="entry name" value="LIPOSIGPTASE"/>
</dbReference>
<keyword evidence="5 9" id="KW-0064">Aspartyl protease</keyword>
<comment type="catalytic activity">
    <reaction evidence="9 10">
        <text>Release of signal peptides from bacterial membrane prolipoproteins. Hydrolyzes -Xaa-Yaa-Zaa-|-(S,diacylglyceryl)Cys-, in which Xaa is hydrophobic (preferably Leu), and Yaa (Ala or Ser) and Zaa (Gly or Ala) have small, neutral side chains.</text>
        <dbReference type="EC" id="3.4.23.36"/>
    </reaction>
</comment>
<comment type="caution">
    <text evidence="12">The sequence shown here is derived from an EMBL/GenBank/DDBJ whole genome shotgun (WGS) entry which is preliminary data.</text>
</comment>
<dbReference type="AlphaFoldDB" id="A0A839K1V4"/>
<name>A0A839K1V4_9FIRM</name>
<organism evidence="12 13">
    <name type="scientific">Variimorphobacter saccharofermentans</name>
    <dbReference type="NCBI Taxonomy" id="2755051"/>
    <lineage>
        <taxon>Bacteria</taxon>
        <taxon>Bacillati</taxon>
        <taxon>Bacillota</taxon>
        <taxon>Clostridia</taxon>
        <taxon>Lachnospirales</taxon>
        <taxon>Lachnospiraceae</taxon>
        <taxon>Variimorphobacter</taxon>
    </lineage>
</organism>
<dbReference type="HAMAP" id="MF_00161">
    <property type="entry name" value="LspA"/>
    <property type="match status" value="1"/>
</dbReference>
<keyword evidence="2 9" id="KW-1003">Cell membrane</keyword>
<evidence type="ECO:0000313" key="13">
    <source>
        <dbReference type="Proteomes" id="UP000574276"/>
    </source>
</evidence>
<feature type="transmembrane region" description="Helical" evidence="9">
    <location>
        <begin position="60"/>
        <end position="78"/>
    </location>
</feature>
<proteinExistence type="inferred from homology"/>
<dbReference type="PANTHER" id="PTHR33695">
    <property type="entry name" value="LIPOPROTEIN SIGNAL PEPTIDASE"/>
    <property type="match status" value="1"/>
</dbReference>
<keyword evidence="7 9" id="KW-1133">Transmembrane helix</keyword>
<dbReference type="GO" id="GO:0005886">
    <property type="term" value="C:plasma membrane"/>
    <property type="evidence" value="ECO:0007669"/>
    <property type="project" value="UniProtKB-SubCell"/>
</dbReference>
<evidence type="ECO:0000256" key="8">
    <source>
        <dbReference type="ARBA" id="ARBA00023136"/>
    </source>
</evidence>